<evidence type="ECO:0000256" key="4">
    <source>
        <dbReference type="ARBA" id="ARBA00024804"/>
    </source>
</evidence>
<dbReference type="Pfam" id="PF13602">
    <property type="entry name" value="ADH_zinc_N_2"/>
    <property type="match status" value="1"/>
</dbReference>
<dbReference type="Gene3D" id="3.40.50.150">
    <property type="entry name" value="Vaccinia Virus protein VP39"/>
    <property type="match status" value="1"/>
</dbReference>
<keyword evidence="10" id="KW-1185">Reference proteome</keyword>
<evidence type="ECO:0000313" key="9">
    <source>
        <dbReference type="EMBL" id="KAJ3568875.1"/>
    </source>
</evidence>
<dbReference type="SUPFAM" id="SSF53756">
    <property type="entry name" value="UDP-Glycosyltransferase/glycogen phosphorylase"/>
    <property type="match status" value="1"/>
</dbReference>
<dbReference type="PANTHER" id="PTHR11695">
    <property type="entry name" value="ALCOHOL DEHYDROGENASE RELATED"/>
    <property type="match status" value="1"/>
</dbReference>
<dbReference type="InterPro" id="IPR011032">
    <property type="entry name" value="GroES-like_sf"/>
</dbReference>
<dbReference type="InterPro" id="IPR007235">
    <property type="entry name" value="Glyco_trans_28_C"/>
</dbReference>
<dbReference type="Gene3D" id="3.90.180.10">
    <property type="entry name" value="Medium-chain alcohol dehydrogenases, catalytic domain"/>
    <property type="match status" value="1"/>
</dbReference>
<dbReference type="CDD" id="cd08267">
    <property type="entry name" value="MDR1"/>
    <property type="match status" value="1"/>
</dbReference>
<keyword evidence="7" id="KW-0328">Glycosyltransferase</keyword>
<dbReference type="GO" id="GO:0004577">
    <property type="term" value="F:N-acetylglucosaminyldiphosphodolichol N-acetylglucosaminyltransferase activity"/>
    <property type="evidence" value="ECO:0007669"/>
    <property type="project" value="UniProtKB-EC"/>
</dbReference>
<evidence type="ECO:0000256" key="2">
    <source>
        <dbReference type="ARBA" id="ARBA00012614"/>
    </source>
</evidence>
<evidence type="ECO:0000256" key="6">
    <source>
        <dbReference type="ARBA" id="ARBA00048184"/>
    </source>
</evidence>
<gene>
    <name evidence="7" type="primary">ALG13</name>
    <name evidence="9" type="ORF">NP233_g5419</name>
</gene>
<dbReference type="SUPFAM" id="SSF50129">
    <property type="entry name" value="GroES-like"/>
    <property type="match status" value="1"/>
</dbReference>
<comment type="subunit">
    <text evidence="1 7">Heterodimer with ALG14 to form a functional enzyme.</text>
</comment>
<dbReference type="SUPFAM" id="SSF53335">
    <property type="entry name" value="S-adenosyl-L-methionine-dependent methyltransferases"/>
    <property type="match status" value="1"/>
</dbReference>
<dbReference type="InterPro" id="IPR029063">
    <property type="entry name" value="SAM-dependent_MTases_sf"/>
</dbReference>
<dbReference type="AlphaFoldDB" id="A0AAD5VZ69"/>
<evidence type="ECO:0000256" key="5">
    <source>
        <dbReference type="ARBA" id="ARBA00032061"/>
    </source>
</evidence>
<dbReference type="PANTHER" id="PTHR11695:SF294">
    <property type="entry name" value="RETICULON-4-INTERACTING PROTEIN 1, MITOCHONDRIAL"/>
    <property type="match status" value="1"/>
</dbReference>
<dbReference type="GO" id="GO:0005783">
    <property type="term" value="C:endoplasmic reticulum"/>
    <property type="evidence" value="ECO:0007669"/>
    <property type="project" value="UniProtKB-SubCell"/>
</dbReference>
<dbReference type="EMBL" id="JANIEX010000319">
    <property type="protein sequence ID" value="KAJ3568875.1"/>
    <property type="molecule type" value="Genomic_DNA"/>
</dbReference>
<dbReference type="EC" id="2.4.1.141" evidence="2 7"/>
<dbReference type="Pfam" id="PF08241">
    <property type="entry name" value="Methyltransf_11"/>
    <property type="match status" value="1"/>
</dbReference>
<dbReference type="Gene3D" id="3.40.50.2000">
    <property type="entry name" value="Glycogen Phosphorylase B"/>
    <property type="match status" value="1"/>
</dbReference>
<dbReference type="Pfam" id="PF04101">
    <property type="entry name" value="Glyco_tran_28_C"/>
    <property type="match status" value="1"/>
</dbReference>
<dbReference type="InterPro" id="IPR050700">
    <property type="entry name" value="YIM1/Zinc_Alcohol_DH_Fams"/>
</dbReference>
<protein>
    <recommendedName>
        <fullName evidence="3 7">UDP-N-acetylglucosamine transferase subunit ALG13</fullName>
        <ecNumber evidence="2 7">2.4.1.141</ecNumber>
    </recommendedName>
    <alternativeName>
        <fullName evidence="5 7">Asparagine-linked glycosylation protein 13</fullName>
    </alternativeName>
</protein>
<comment type="similarity">
    <text evidence="7">Belongs to the glycosyltransferase 28 family.</text>
</comment>
<dbReference type="InterPro" id="IPR013154">
    <property type="entry name" value="ADH-like_N"/>
</dbReference>
<dbReference type="SUPFAM" id="SSF51735">
    <property type="entry name" value="NAD(P)-binding Rossmann-fold domains"/>
    <property type="match status" value="1"/>
</dbReference>
<dbReference type="InterPro" id="IPR013216">
    <property type="entry name" value="Methyltransf_11"/>
</dbReference>
<comment type="catalytic activity">
    <reaction evidence="6">
        <text>an N-acetyl-alpha-D-glucosaminyl-diphospho-di-trans,poly-cis-dolichol + UDP-N-acetyl-alpha-D-glucosamine = an N,N'-diacetylchitobiosyl-diphospho-di-trans,poly-cis-dolichol + UDP + H(+)</text>
        <dbReference type="Rhea" id="RHEA:23380"/>
        <dbReference type="Rhea" id="RHEA-COMP:19507"/>
        <dbReference type="Rhea" id="RHEA-COMP:19510"/>
        <dbReference type="ChEBI" id="CHEBI:15378"/>
        <dbReference type="ChEBI" id="CHEBI:57269"/>
        <dbReference type="ChEBI" id="CHEBI:57705"/>
        <dbReference type="ChEBI" id="CHEBI:58223"/>
        <dbReference type="ChEBI" id="CHEBI:58427"/>
        <dbReference type="EC" id="2.4.1.141"/>
    </reaction>
</comment>
<dbReference type="SMART" id="SM00829">
    <property type="entry name" value="PKS_ER"/>
    <property type="match status" value="1"/>
</dbReference>
<keyword evidence="7" id="KW-0256">Endoplasmic reticulum</keyword>
<evidence type="ECO:0000256" key="7">
    <source>
        <dbReference type="RuleBase" id="RU362128"/>
    </source>
</evidence>
<dbReference type="InterPro" id="IPR036291">
    <property type="entry name" value="NAD(P)-bd_dom_sf"/>
</dbReference>
<name>A0AAD5VZ69_9AGAR</name>
<comment type="function">
    <text evidence="4 7">Involved in protein N-glycosylation. Essential for the second step of the dolichol-linked oligosaccharide pathway.</text>
</comment>
<sequence>MTHQSVPDVQKAWLSTCRGTPAESLKLVSDWPVPKKLEPEEVLVRVQAASLNPAGWKLMKVLPNFIARRPHVAEYDLTGVIVDANGTHFKNGDEVFGWVPTAVSRKTSQGALAQFVRIPANHLVHRPPNINPVQAAGIALASLTAYQAIFDIAGLQPDQTILVSGGSTAVGAFAIQLAKSSGAKVIATASGRNEEYVRRLGADEFIDYTKADVPKALTTRAQTSPKLNVIFDAVGAADPTMYTMSEAYLAPNGIFVSTGPLPHTSSISEFWKLFKTLGAVITPRLLGGTKRTWKVVTVINKQNDLVAIQGLVAEGTVKPIVDSVFSFENVMGAYDRLMTTHATGKVVVKIDQDINTTLVFSCMHAFVTVGSTRFDLLVQETLASRTLKALKDRGYTSLTVQCGNSTFEQANLVANGEIAQFTLEGISIQLWKFKPALKEEYEKADLIISHAGSGTIIEILRLPKPLIVVPNPTLLHNHQEELAQALEAQRHLRSSTVETLADTISKFSQEGIVPFPALDGSRFRRLLDEEMGNGKYLPLDREGDIRTIGLDRSINLLKIAQQAGGKQRDVVLGNVLDFCWRRHAFDYAISIATIHHLATPERRILAVKRLLQSVSPEHGRVLIYVWAIEQDELSKRTIPQGQNGDVKLGTDVVVPWVMSKQNTPKSPDPSGEGREEVYKRYYHMFAKGELTALVLEATKELNLTVGVAAGQSPATQGIEIVQDGWERSNYFVELRRWRNP</sequence>
<evidence type="ECO:0000259" key="8">
    <source>
        <dbReference type="SMART" id="SM00829"/>
    </source>
</evidence>
<reference evidence="9" key="1">
    <citation type="submission" date="2022-07" db="EMBL/GenBank/DDBJ databases">
        <title>Genome Sequence of Leucocoprinus birnbaumii.</title>
        <authorList>
            <person name="Buettner E."/>
        </authorList>
    </citation>
    <scope>NUCLEOTIDE SEQUENCE</scope>
    <source>
        <strain evidence="9">VT141</strain>
    </source>
</reference>
<organism evidence="9 10">
    <name type="scientific">Leucocoprinus birnbaumii</name>
    <dbReference type="NCBI Taxonomy" id="56174"/>
    <lineage>
        <taxon>Eukaryota</taxon>
        <taxon>Fungi</taxon>
        <taxon>Dikarya</taxon>
        <taxon>Basidiomycota</taxon>
        <taxon>Agaricomycotina</taxon>
        <taxon>Agaricomycetes</taxon>
        <taxon>Agaricomycetidae</taxon>
        <taxon>Agaricales</taxon>
        <taxon>Agaricineae</taxon>
        <taxon>Agaricaceae</taxon>
        <taxon>Leucocoprinus</taxon>
    </lineage>
</organism>
<dbReference type="GO" id="GO:0008757">
    <property type="term" value="F:S-adenosylmethionine-dependent methyltransferase activity"/>
    <property type="evidence" value="ECO:0007669"/>
    <property type="project" value="InterPro"/>
</dbReference>
<comment type="subcellular location">
    <subcellularLocation>
        <location evidence="7">Endoplasmic reticulum</location>
    </subcellularLocation>
</comment>
<dbReference type="GO" id="GO:0016491">
    <property type="term" value="F:oxidoreductase activity"/>
    <property type="evidence" value="ECO:0007669"/>
    <property type="project" value="InterPro"/>
</dbReference>
<evidence type="ECO:0000313" key="10">
    <source>
        <dbReference type="Proteomes" id="UP001213000"/>
    </source>
</evidence>
<evidence type="ECO:0000256" key="3">
    <source>
        <dbReference type="ARBA" id="ARBA00017468"/>
    </source>
</evidence>
<dbReference type="Gene3D" id="3.40.50.720">
    <property type="entry name" value="NAD(P)-binding Rossmann-like Domain"/>
    <property type="match status" value="1"/>
</dbReference>
<dbReference type="InterPro" id="IPR020843">
    <property type="entry name" value="ER"/>
</dbReference>
<dbReference type="Pfam" id="PF08240">
    <property type="entry name" value="ADH_N"/>
    <property type="match status" value="1"/>
</dbReference>
<feature type="domain" description="Enoyl reductase (ER)" evidence="8">
    <location>
        <begin position="19"/>
        <end position="348"/>
    </location>
</feature>
<evidence type="ECO:0000256" key="1">
    <source>
        <dbReference type="ARBA" id="ARBA00011198"/>
    </source>
</evidence>
<accession>A0AAD5VZ69</accession>
<dbReference type="Proteomes" id="UP001213000">
    <property type="component" value="Unassembled WGS sequence"/>
</dbReference>
<dbReference type="CDD" id="cd02440">
    <property type="entry name" value="AdoMet_MTases"/>
    <property type="match status" value="1"/>
</dbReference>
<keyword evidence="7" id="KW-0808">Transferase</keyword>
<comment type="caution">
    <text evidence="9">The sequence shown here is derived from an EMBL/GenBank/DDBJ whole genome shotgun (WGS) entry which is preliminary data.</text>
</comment>
<dbReference type="GO" id="GO:0005739">
    <property type="term" value="C:mitochondrion"/>
    <property type="evidence" value="ECO:0007669"/>
    <property type="project" value="TreeGrafter"/>
</dbReference>
<proteinExistence type="inferred from homology"/>